<feature type="domain" description="AAA" evidence="1">
    <location>
        <begin position="62"/>
        <end position="230"/>
    </location>
</feature>
<dbReference type="InterPro" id="IPR027417">
    <property type="entry name" value="P-loop_NTPase"/>
</dbReference>
<accession>A0A382BJZ8</accession>
<organism evidence="2">
    <name type="scientific">marine metagenome</name>
    <dbReference type="NCBI Taxonomy" id="408172"/>
    <lineage>
        <taxon>unclassified sequences</taxon>
        <taxon>metagenomes</taxon>
        <taxon>ecological metagenomes</taxon>
    </lineage>
</organism>
<dbReference type="InterPro" id="IPR025669">
    <property type="entry name" value="AAA_dom"/>
</dbReference>
<proteinExistence type="predicted"/>
<dbReference type="SUPFAM" id="SSF52540">
    <property type="entry name" value="P-loop containing nucleoside triphosphate hydrolases"/>
    <property type="match status" value="1"/>
</dbReference>
<dbReference type="PANTHER" id="PTHR13696">
    <property type="entry name" value="P-LOOP CONTAINING NUCLEOSIDE TRIPHOSPHATE HYDROLASE"/>
    <property type="match status" value="1"/>
</dbReference>
<evidence type="ECO:0000259" key="1">
    <source>
        <dbReference type="Pfam" id="PF13614"/>
    </source>
</evidence>
<dbReference type="AlphaFoldDB" id="A0A382BJZ8"/>
<dbReference type="CDD" id="cd02042">
    <property type="entry name" value="ParAB_family"/>
    <property type="match status" value="1"/>
</dbReference>
<reference evidence="2" key="1">
    <citation type="submission" date="2018-05" db="EMBL/GenBank/DDBJ databases">
        <authorList>
            <person name="Lanie J.A."/>
            <person name="Ng W.-L."/>
            <person name="Kazmierczak K.M."/>
            <person name="Andrzejewski T.M."/>
            <person name="Davidsen T.M."/>
            <person name="Wayne K.J."/>
            <person name="Tettelin H."/>
            <person name="Glass J.I."/>
            <person name="Rusch D."/>
            <person name="Podicherti R."/>
            <person name="Tsui H.-C.T."/>
            <person name="Winkler M.E."/>
        </authorList>
    </citation>
    <scope>NUCLEOTIDE SEQUENCE</scope>
</reference>
<protein>
    <recommendedName>
        <fullName evidence="1">AAA domain-containing protein</fullName>
    </recommendedName>
</protein>
<sequence>MKKLYSCLTYFDLSRLLGLKTQELRDILKSNPVLKSLQPFTNLSFDSAKLILSAFNLKYKFKCISFINLKGGVGKTTTAATLATKSLQYAYKSCLIDLDPQGSSTTIFCDKSETELTIFYDLWSEPEKYLPKSLINVESELFLLPSSLENSLLDATLTNPRYQKNALSEVCNVLKNNQFELILVDCPPSLGAAVISTICASDIIVIPVNNDPLSLRGLNFTMTEINSICDIFKLKTPQIKILYTKYDKREKMTFETQKILEKNFRDYLIPHYIKTSTAYSNSFNNNRTIYGSHAVNKSKKDYDFLFKYLLEINI</sequence>
<name>A0A382BJZ8_9ZZZZ</name>
<dbReference type="InterPro" id="IPR050678">
    <property type="entry name" value="DNA_Partitioning_ATPase"/>
</dbReference>
<dbReference type="Pfam" id="PF13614">
    <property type="entry name" value="AAA_31"/>
    <property type="match status" value="1"/>
</dbReference>
<dbReference type="EMBL" id="UINC01030179">
    <property type="protein sequence ID" value="SVB14138.1"/>
    <property type="molecule type" value="Genomic_DNA"/>
</dbReference>
<gene>
    <name evidence="2" type="ORF">METZ01_LOCUS166992</name>
</gene>
<dbReference type="Gene3D" id="3.40.50.300">
    <property type="entry name" value="P-loop containing nucleotide triphosphate hydrolases"/>
    <property type="match status" value="1"/>
</dbReference>
<dbReference type="PANTHER" id="PTHR13696:SF52">
    <property type="entry name" value="PARA FAMILY PROTEIN CT_582"/>
    <property type="match status" value="1"/>
</dbReference>
<evidence type="ECO:0000313" key="2">
    <source>
        <dbReference type="EMBL" id="SVB14138.1"/>
    </source>
</evidence>